<reference evidence="1 2" key="1">
    <citation type="submission" date="2017-06" db="EMBL/GenBank/DDBJ databases">
        <title>Comparative genomic analysis of Ambrosia Fusariam Clade fungi.</title>
        <authorList>
            <person name="Stajich J.E."/>
            <person name="Carrillo J."/>
            <person name="Kijimoto T."/>
            <person name="Eskalen A."/>
            <person name="O'Donnell K."/>
            <person name="Kasson M."/>
        </authorList>
    </citation>
    <scope>NUCLEOTIDE SEQUENCE [LARGE SCALE GENOMIC DNA]</scope>
    <source>
        <strain evidence="1 2">UCR1854</strain>
    </source>
</reference>
<protein>
    <submittedName>
        <fullName evidence="1">Uncharacterized protein</fullName>
    </submittedName>
</protein>
<proteinExistence type="predicted"/>
<accession>A0A430MBB2</accession>
<gene>
    <name evidence="1" type="ORF">BHE90_000262</name>
</gene>
<keyword evidence="2" id="KW-1185">Reference proteome</keyword>
<name>A0A430MBB2_9HYPO</name>
<evidence type="ECO:0000313" key="1">
    <source>
        <dbReference type="EMBL" id="RTE85223.1"/>
    </source>
</evidence>
<comment type="caution">
    <text evidence="1">The sequence shown here is derived from an EMBL/GenBank/DDBJ whole genome shotgun (WGS) entry which is preliminary data.</text>
</comment>
<dbReference type="AlphaFoldDB" id="A0A430MBB2"/>
<organism evidence="1 2">
    <name type="scientific">Fusarium euwallaceae</name>
    <dbReference type="NCBI Taxonomy" id="1147111"/>
    <lineage>
        <taxon>Eukaryota</taxon>
        <taxon>Fungi</taxon>
        <taxon>Dikarya</taxon>
        <taxon>Ascomycota</taxon>
        <taxon>Pezizomycotina</taxon>
        <taxon>Sordariomycetes</taxon>
        <taxon>Hypocreomycetidae</taxon>
        <taxon>Hypocreales</taxon>
        <taxon>Nectriaceae</taxon>
        <taxon>Fusarium</taxon>
        <taxon>Fusarium solani species complex</taxon>
    </lineage>
</organism>
<dbReference type="EMBL" id="MIKF01000002">
    <property type="protein sequence ID" value="RTE85223.1"/>
    <property type="molecule type" value="Genomic_DNA"/>
</dbReference>
<sequence length="145" mass="15798">MIDRPVPDEDIYNIAMSWDKGELHDTQDPYELPSVTGENATKFSTWASVWNDWTCDHIPEFRELWKACSDDPEDTGIAPIGSDVCPDLSVRVTGAIDDEDEDGNEGDKDSKPATVIASAGSPMEGSILAAVIAPGMVLIRAFITR</sequence>
<evidence type="ECO:0000313" key="2">
    <source>
        <dbReference type="Proteomes" id="UP000287124"/>
    </source>
</evidence>
<dbReference type="Proteomes" id="UP000287124">
    <property type="component" value="Unassembled WGS sequence"/>
</dbReference>